<evidence type="ECO:0000256" key="1">
    <source>
        <dbReference type="ARBA" id="ARBA00007727"/>
    </source>
</evidence>
<feature type="domain" description="Trichome birefringence-like C-terminal" evidence="4">
    <location>
        <begin position="413"/>
        <end position="507"/>
    </location>
</feature>
<dbReference type="Pfam" id="PF13839">
    <property type="entry name" value="PC-Esterase"/>
    <property type="match status" value="2"/>
</dbReference>
<dbReference type="Gramene" id="OQU92716">
    <property type="protein sequence ID" value="OQU92716"/>
    <property type="gene ID" value="SORBI_3001G395600"/>
</dbReference>
<dbReference type="InParanoid" id="A0A1Z5SA70"/>
<keyword evidence="3" id="KW-0812">Transmembrane</keyword>
<dbReference type="GO" id="GO:1990538">
    <property type="term" value="F:xylan O-acetyltransferase activity"/>
    <property type="evidence" value="ECO:0007669"/>
    <property type="project" value="UniProtKB-ARBA"/>
</dbReference>
<dbReference type="InterPro" id="IPR026057">
    <property type="entry name" value="TBL_C"/>
</dbReference>
<feature type="region of interest" description="Disordered" evidence="2">
    <location>
        <begin position="119"/>
        <end position="138"/>
    </location>
</feature>
<keyword evidence="3" id="KW-1133">Transmembrane helix</keyword>
<reference evidence="6" key="2">
    <citation type="journal article" date="2018" name="Plant J.">
        <title>The Sorghum bicolor reference genome: improved assembly, gene annotations, a transcriptome atlas, and signatures of genome organization.</title>
        <authorList>
            <person name="McCormick R.F."/>
            <person name="Truong S.K."/>
            <person name="Sreedasyam A."/>
            <person name="Jenkins J."/>
            <person name="Shu S."/>
            <person name="Sims D."/>
            <person name="Kennedy M."/>
            <person name="Amirebrahimi M."/>
            <person name="Weers B.D."/>
            <person name="McKinley B."/>
            <person name="Mattison A."/>
            <person name="Morishige D.T."/>
            <person name="Grimwood J."/>
            <person name="Schmutz J."/>
            <person name="Mullet J.E."/>
        </authorList>
    </citation>
    <scope>NUCLEOTIDE SEQUENCE [LARGE SCALE GENOMIC DNA]</scope>
    <source>
        <strain evidence="6">cv. BTx623</strain>
    </source>
</reference>
<dbReference type="AlphaFoldDB" id="A0A1Z5SA70"/>
<accession>A0A1Z5SA70</accession>
<dbReference type="PANTHER" id="PTHR32285:SF19">
    <property type="entry name" value="PROTEIN TRICHOME BIREFRINGENCE-LIKE 6"/>
    <property type="match status" value="1"/>
</dbReference>
<evidence type="ECO:0000259" key="4">
    <source>
        <dbReference type="Pfam" id="PF13839"/>
    </source>
</evidence>
<name>A0A1Z5SA70_SORBI</name>
<feature type="domain" description="Trichome birefringence-like C-terminal" evidence="4">
    <location>
        <begin position="308"/>
        <end position="410"/>
    </location>
</feature>
<dbReference type="STRING" id="4558.A0A1Z5SA70"/>
<reference evidence="5 6" key="1">
    <citation type="journal article" date="2009" name="Nature">
        <title>The Sorghum bicolor genome and the diversification of grasses.</title>
        <authorList>
            <person name="Paterson A.H."/>
            <person name="Bowers J.E."/>
            <person name="Bruggmann R."/>
            <person name="Dubchak I."/>
            <person name="Grimwood J."/>
            <person name="Gundlach H."/>
            <person name="Haberer G."/>
            <person name="Hellsten U."/>
            <person name="Mitros T."/>
            <person name="Poliakov A."/>
            <person name="Schmutz J."/>
            <person name="Spannagl M."/>
            <person name="Tang H."/>
            <person name="Wang X."/>
            <person name="Wicker T."/>
            <person name="Bharti A.K."/>
            <person name="Chapman J."/>
            <person name="Feltus F.A."/>
            <person name="Gowik U."/>
            <person name="Grigoriev I.V."/>
            <person name="Lyons E."/>
            <person name="Maher C.A."/>
            <person name="Martis M."/>
            <person name="Narechania A."/>
            <person name="Otillar R.P."/>
            <person name="Penning B.W."/>
            <person name="Salamov A.A."/>
            <person name="Wang Y."/>
            <person name="Zhang L."/>
            <person name="Carpita N.C."/>
            <person name="Freeling M."/>
            <person name="Gingle A.R."/>
            <person name="Hash C.T."/>
            <person name="Keller B."/>
            <person name="Klein P."/>
            <person name="Kresovich S."/>
            <person name="McCann M.C."/>
            <person name="Ming R."/>
            <person name="Peterson D.G."/>
            <person name="Mehboob-ur-Rahman"/>
            <person name="Ware D."/>
            <person name="Westhoff P."/>
            <person name="Mayer K.F."/>
            <person name="Messing J."/>
            <person name="Rokhsar D.S."/>
        </authorList>
    </citation>
    <scope>NUCLEOTIDE SEQUENCE [LARGE SCALE GENOMIC DNA]</scope>
    <source>
        <strain evidence="6">cv. BTx623</strain>
    </source>
</reference>
<dbReference type="EMBL" id="CM000760">
    <property type="protein sequence ID" value="OQU92716.1"/>
    <property type="molecule type" value="Genomic_DNA"/>
</dbReference>
<evidence type="ECO:0000256" key="2">
    <source>
        <dbReference type="SAM" id="MobiDB-lite"/>
    </source>
</evidence>
<keyword evidence="6" id="KW-1185">Reference proteome</keyword>
<dbReference type="InterPro" id="IPR029962">
    <property type="entry name" value="TBL"/>
</dbReference>
<feature type="transmembrane region" description="Helical" evidence="3">
    <location>
        <begin position="21"/>
        <end position="42"/>
    </location>
</feature>
<keyword evidence="3" id="KW-0472">Membrane</keyword>
<dbReference type="OMA" id="QRYMKWR"/>
<dbReference type="GO" id="GO:0000139">
    <property type="term" value="C:Golgi membrane"/>
    <property type="evidence" value="ECO:0007669"/>
    <property type="project" value="UniProtKB-SubCell"/>
</dbReference>
<evidence type="ECO:0000256" key="3">
    <source>
        <dbReference type="SAM" id="Phobius"/>
    </source>
</evidence>
<gene>
    <name evidence="5" type="ORF">SORBI_3001G395600</name>
</gene>
<protein>
    <recommendedName>
        <fullName evidence="4">Trichome birefringence-like C-terminal domain-containing protein</fullName>
    </recommendedName>
</protein>
<sequence>MERQRSSSSSSSYQLLSPKCLLLLSFASSSLLFSFLFALFAVRHGRPLHLPFAMPNASSTASLARSPPLGGGGGSMVGAVALAPEAGYAVRGRGSGDSVADGAHHAVAGDLSARAAGSPMDVEEAVAGGGNGGAPAPGKVLEVQEIAEAGRTSASEEVAASMVKSEEGESWRTVNLSMEASGTAMEMRGESVQDDLVVVGDKHNSSVQAAYGSQQGEQLQSSYHSAGNNNSVGAPVNQNKQDPNLIEEAVMTKTDSTGGNTIHCDVYDGSWVFDETYPLYTSDSCPFIDEAFSCGANGRMDQRYMKWRNQWESMMCLLRTAVSDPGRIHQTHGRKITKEKGDYNFKFLDYNCSVEYHVTHFLVHESKARIGQKRMKTLRIDTIHRSSSRWKGADVLVFNTAHWWSHHKTQSGGGEWNSGGHCRESMLPLNDTHARPVPERNVILEQVTKQMKTPVTILNITNLSGIRIDGHPSVYGRKTVDLTASSVQDCSHWCLPGVPDTWNELLFYHLLSPQEKDVTS</sequence>
<dbReference type="PANTHER" id="PTHR32285">
    <property type="entry name" value="PROTEIN TRICHOME BIREFRINGENCE-LIKE 9-RELATED"/>
    <property type="match status" value="1"/>
</dbReference>
<evidence type="ECO:0000313" key="6">
    <source>
        <dbReference type="Proteomes" id="UP000000768"/>
    </source>
</evidence>
<comment type="similarity">
    <text evidence="1">Belongs to the PC-esterase family. TBL subfamily.</text>
</comment>
<proteinExistence type="inferred from homology"/>
<organism evidence="5 6">
    <name type="scientific">Sorghum bicolor</name>
    <name type="common">Sorghum</name>
    <name type="synonym">Sorghum vulgare</name>
    <dbReference type="NCBI Taxonomy" id="4558"/>
    <lineage>
        <taxon>Eukaryota</taxon>
        <taxon>Viridiplantae</taxon>
        <taxon>Streptophyta</taxon>
        <taxon>Embryophyta</taxon>
        <taxon>Tracheophyta</taxon>
        <taxon>Spermatophyta</taxon>
        <taxon>Magnoliopsida</taxon>
        <taxon>Liliopsida</taxon>
        <taxon>Poales</taxon>
        <taxon>Poaceae</taxon>
        <taxon>PACMAD clade</taxon>
        <taxon>Panicoideae</taxon>
        <taxon>Andropogonodae</taxon>
        <taxon>Andropogoneae</taxon>
        <taxon>Sorghinae</taxon>
        <taxon>Sorghum</taxon>
    </lineage>
</organism>
<evidence type="ECO:0000313" key="5">
    <source>
        <dbReference type="EMBL" id="OQU92716.1"/>
    </source>
</evidence>
<dbReference type="Proteomes" id="UP000000768">
    <property type="component" value="Chromosome 1"/>
</dbReference>
<feature type="region of interest" description="Disordered" evidence="2">
    <location>
        <begin position="209"/>
        <end position="239"/>
    </location>
</feature>